<protein>
    <submittedName>
        <fullName evidence="1">Uncharacterized protein</fullName>
    </submittedName>
</protein>
<proteinExistence type="predicted"/>
<reference evidence="1 2" key="1">
    <citation type="journal article" name="Sci. Rep.">
        <title>Telomere-to-telomere assembled and centromere annotated genomes of the two main subspecies of the button mushroom Agaricus bisporus reveal especially polymorphic chromosome ends.</title>
        <authorList>
            <person name="Sonnenberg A.S.M."/>
            <person name="Sedaghat-Telgerd N."/>
            <person name="Lavrijssen B."/>
            <person name="Ohm R.A."/>
            <person name="Hendrickx P.M."/>
            <person name="Scholtmeijer K."/>
            <person name="Baars J.J.P."/>
            <person name="van Peer A."/>
        </authorList>
    </citation>
    <scope>NUCLEOTIDE SEQUENCE [LARGE SCALE GENOMIC DNA]</scope>
    <source>
        <strain evidence="1 2">H119_p4</strain>
    </source>
</reference>
<evidence type="ECO:0000313" key="2">
    <source>
        <dbReference type="Proteomes" id="UP000629468"/>
    </source>
</evidence>
<organism evidence="1 2">
    <name type="scientific">Agaricus bisporus var. burnettii</name>
    <dbReference type="NCBI Taxonomy" id="192524"/>
    <lineage>
        <taxon>Eukaryota</taxon>
        <taxon>Fungi</taxon>
        <taxon>Dikarya</taxon>
        <taxon>Basidiomycota</taxon>
        <taxon>Agaricomycotina</taxon>
        <taxon>Agaricomycetes</taxon>
        <taxon>Agaricomycetidae</taxon>
        <taxon>Agaricales</taxon>
        <taxon>Agaricineae</taxon>
        <taxon>Agaricaceae</taxon>
        <taxon>Agaricus</taxon>
    </lineage>
</organism>
<dbReference type="Proteomes" id="UP000629468">
    <property type="component" value="Unassembled WGS sequence"/>
</dbReference>
<accession>A0A8H7KKI4</accession>
<evidence type="ECO:0000313" key="1">
    <source>
        <dbReference type="EMBL" id="KAF7784028.1"/>
    </source>
</evidence>
<gene>
    <name evidence="1" type="ORF">Agabi119p4_193</name>
</gene>
<dbReference type="AlphaFoldDB" id="A0A8H7KKI4"/>
<name>A0A8H7KKI4_AGABI</name>
<dbReference type="EMBL" id="JABXXO010000001">
    <property type="protein sequence ID" value="KAF7784028.1"/>
    <property type="molecule type" value="Genomic_DNA"/>
</dbReference>
<comment type="caution">
    <text evidence="1">The sequence shown here is derived from an EMBL/GenBank/DDBJ whole genome shotgun (WGS) entry which is preliminary data.</text>
</comment>
<sequence>MATRRRIGVSAASTEAARRQLMQPVPCWERVSVTPDVAPPGSTLKVWKWVKTDKIQHFSDDEGGVDDPLAPLPDEPEVVEGDEEMELEETQAAAAKTTIEGTPLIIDEPPSKPASPKPQLKMTLPSADDGVNGDAETVGLDASLKPMVDTSLHDMDEKNTVVVPDVGADLDMSALGPDGLGLEGTGLSQMDVSDGLHKSESVTFFFYNKAFLDSNARCSIVELAQMVKWEEWFAQRGS</sequence>